<reference evidence="2" key="1">
    <citation type="journal article" date="2014" name="Int. J. Syst. Evol. Microbiol.">
        <title>Complete genome of a new Firmicutes species belonging to the dominant human colonic microbiota ('Ruminococcus bicirculans') reveals two chromosomes and a selective capacity to utilize plant glucans.</title>
        <authorList>
            <consortium name="NISC Comparative Sequencing Program"/>
            <person name="Wegmann U."/>
            <person name="Louis P."/>
            <person name="Goesmann A."/>
            <person name="Henrissat B."/>
            <person name="Duncan S.H."/>
            <person name="Flint H.J."/>
        </authorList>
    </citation>
    <scope>NUCLEOTIDE SEQUENCE</scope>
    <source>
        <strain evidence="2">JCM 12607</strain>
    </source>
</reference>
<gene>
    <name evidence="1" type="ORF">ACFQ2K_03325</name>
    <name evidence="2" type="ORF">ACFQ2K_06245</name>
</gene>
<proteinExistence type="predicted"/>
<sequence>MTASGTRDNPVTTTPDSVPSGCFWFVDPDGTLCLAPGCMARIQDPDAECLCDSLTTRYGRLAQKLRDLQERQQYADTWWHALRAAVEAHPAGRAILADTQRRTGR</sequence>
<reference evidence="2" key="3">
    <citation type="submission" date="2024-09" db="EMBL/GenBank/DDBJ databases">
        <authorList>
            <person name="Sun Q."/>
            <person name="Mori K."/>
        </authorList>
    </citation>
    <scope>NUCLEOTIDE SEQUENCE</scope>
    <source>
        <strain evidence="2">JCM 12607</strain>
    </source>
</reference>
<organism evidence="2 3">
    <name type="scientific">Streptomyces sanglieri</name>
    <dbReference type="NCBI Taxonomy" id="193460"/>
    <lineage>
        <taxon>Bacteria</taxon>
        <taxon>Bacillati</taxon>
        <taxon>Actinomycetota</taxon>
        <taxon>Actinomycetes</taxon>
        <taxon>Kitasatosporales</taxon>
        <taxon>Streptomycetaceae</taxon>
        <taxon>Streptomyces</taxon>
    </lineage>
</organism>
<comment type="caution">
    <text evidence="2">The sequence shown here is derived from an EMBL/GenBank/DDBJ whole genome shotgun (WGS) entry which is preliminary data.</text>
</comment>
<evidence type="ECO:0000313" key="3">
    <source>
        <dbReference type="Proteomes" id="UP001596915"/>
    </source>
</evidence>
<evidence type="ECO:0000313" key="1">
    <source>
        <dbReference type="EMBL" id="MFD0621973.1"/>
    </source>
</evidence>
<dbReference type="EMBL" id="JBHTGL010000005">
    <property type="protein sequence ID" value="MFD0621973.1"/>
    <property type="molecule type" value="Genomic_DNA"/>
</dbReference>
<dbReference type="Proteomes" id="UP001596915">
    <property type="component" value="Unassembled WGS sequence"/>
</dbReference>
<keyword evidence="3" id="KW-1185">Reference proteome</keyword>
<name>A0ABW2WM95_9ACTN</name>
<protein>
    <submittedName>
        <fullName evidence="2">Uncharacterized protein</fullName>
    </submittedName>
</protein>
<reference evidence="3" key="2">
    <citation type="journal article" date="2019" name="Int. J. Syst. Evol. Microbiol.">
        <title>The Global Catalogue of Microorganisms (GCM) 10K type strain sequencing project: providing services to taxonomists for standard genome sequencing and annotation.</title>
        <authorList>
            <consortium name="The Broad Institute Genomics Platform"/>
            <consortium name="The Broad Institute Genome Sequencing Center for Infectious Disease"/>
            <person name="Wu L."/>
            <person name="Ma J."/>
        </authorList>
    </citation>
    <scope>NUCLEOTIDE SEQUENCE [LARGE SCALE GENOMIC DNA]</scope>
    <source>
        <strain evidence="3">JCM 12607</strain>
    </source>
</reference>
<evidence type="ECO:0000313" key="2">
    <source>
        <dbReference type="EMBL" id="MFD0622494.1"/>
    </source>
</evidence>
<dbReference type="EMBL" id="JBHTGL010000007">
    <property type="protein sequence ID" value="MFD0622494.1"/>
    <property type="molecule type" value="Genomic_DNA"/>
</dbReference>
<accession>A0ABW2WM95</accession>